<dbReference type="InterPro" id="IPR018606">
    <property type="entry name" value="Arb1"/>
</dbReference>
<gene>
    <name evidence="2" type="ORF">PBRASI_LOCUS7175</name>
</gene>
<feature type="compositionally biased region" description="Low complexity" evidence="1">
    <location>
        <begin position="357"/>
        <end position="397"/>
    </location>
</feature>
<reference evidence="2" key="1">
    <citation type="submission" date="2021-06" db="EMBL/GenBank/DDBJ databases">
        <authorList>
            <person name="Kallberg Y."/>
            <person name="Tangrot J."/>
            <person name="Rosling A."/>
        </authorList>
    </citation>
    <scope>NUCLEOTIDE SEQUENCE</scope>
    <source>
        <strain evidence="2">BR232B</strain>
    </source>
</reference>
<proteinExistence type="predicted"/>
<evidence type="ECO:0000313" key="3">
    <source>
        <dbReference type="Proteomes" id="UP000789739"/>
    </source>
</evidence>
<feature type="compositionally biased region" description="Low complexity" evidence="1">
    <location>
        <begin position="64"/>
        <end position="89"/>
    </location>
</feature>
<dbReference type="GO" id="GO:0031047">
    <property type="term" value="P:regulatory ncRNA-mediated gene silencing"/>
    <property type="evidence" value="ECO:0007669"/>
    <property type="project" value="InterPro"/>
</dbReference>
<feature type="compositionally biased region" description="Basic and acidic residues" evidence="1">
    <location>
        <begin position="1"/>
        <end position="29"/>
    </location>
</feature>
<sequence>MSKENDKLEVGVVDVSKESLMKSQKKNDDVVVNTTSGETILTEEDDLPPLLPQAPKPSPPLEPLLPDSSPTSDITAADTPADPASSPSDQPEQTEGPKDEDAEVLYTRSDPLSHRIERAIQRYKKNRKFNTTRHQILNSYLSYGGVNTSQKAFLGNDDEVDPEDDAEIIAAKQATDLIDDDIIDGSEVAFTHIAATYLSSYFIDKSGYVMMNQFKEAPEVLVSFLNYLIRHDVCPEHLEDMKGALDIAYKARIELPNCKLLSLNAPGIFNKACSLLFGGEYYGMFDNNWQGEDKVANIVGMTLAQAKRLFEKETGMKTDEVEIVREETKMVIDMEIISIEDERADSNGKNADGASLTTNATNATEATKATTNVSNATEATKATNASNATEATNVSNAKNTLDDKLPSDGPLRCLTLRDCNKPEAPEIVLRLGNDIAKYAAVGMRVIADFYKLSNGWWYWDRITNVYPSYYVPCDSDSSDED</sequence>
<evidence type="ECO:0000256" key="1">
    <source>
        <dbReference type="SAM" id="MobiDB-lite"/>
    </source>
</evidence>
<organism evidence="2 3">
    <name type="scientific">Paraglomus brasilianum</name>
    <dbReference type="NCBI Taxonomy" id="144538"/>
    <lineage>
        <taxon>Eukaryota</taxon>
        <taxon>Fungi</taxon>
        <taxon>Fungi incertae sedis</taxon>
        <taxon>Mucoromycota</taxon>
        <taxon>Glomeromycotina</taxon>
        <taxon>Glomeromycetes</taxon>
        <taxon>Paraglomerales</taxon>
        <taxon>Paraglomeraceae</taxon>
        <taxon>Paraglomus</taxon>
    </lineage>
</organism>
<dbReference type="EMBL" id="CAJVPI010001058">
    <property type="protein sequence ID" value="CAG8592029.1"/>
    <property type="molecule type" value="Genomic_DNA"/>
</dbReference>
<protein>
    <submittedName>
        <fullName evidence="2">885_t:CDS:1</fullName>
    </submittedName>
</protein>
<keyword evidence="3" id="KW-1185">Reference proteome</keyword>
<dbReference type="Proteomes" id="UP000789739">
    <property type="component" value="Unassembled WGS sequence"/>
</dbReference>
<dbReference type="Pfam" id="PF09692">
    <property type="entry name" value="Arb1"/>
    <property type="match status" value="1"/>
</dbReference>
<feature type="compositionally biased region" description="Pro residues" evidence="1">
    <location>
        <begin position="49"/>
        <end position="63"/>
    </location>
</feature>
<feature type="region of interest" description="Disordered" evidence="1">
    <location>
        <begin position="345"/>
        <end position="402"/>
    </location>
</feature>
<dbReference type="GO" id="GO:0033167">
    <property type="term" value="C:ARC complex"/>
    <property type="evidence" value="ECO:0007669"/>
    <property type="project" value="InterPro"/>
</dbReference>
<name>A0A9N9GC47_9GLOM</name>
<feature type="region of interest" description="Disordered" evidence="1">
    <location>
        <begin position="1"/>
        <end position="110"/>
    </location>
</feature>
<evidence type="ECO:0000313" key="2">
    <source>
        <dbReference type="EMBL" id="CAG8592029.1"/>
    </source>
</evidence>
<comment type="caution">
    <text evidence="2">The sequence shown here is derived from an EMBL/GenBank/DDBJ whole genome shotgun (WGS) entry which is preliminary data.</text>
</comment>
<dbReference type="AlphaFoldDB" id="A0A9N9GC47"/>
<dbReference type="OrthoDB" id="435402at2759"/>
<accession>A0A9N9GC47</accession>